<organism evidence="6 7">
    <name type="scientific">Aquella oligotrophica</name>
    <dbReference type="NCBI Taxonomy" id="2067065"/>
    <lineage>
        <taxon>Bacteria</taxon>
        <taxon>Pseudomonadati</taxon>
        <taxon>Pseudomonadota</taxon>
        <taxon>Betaproteobacteria</taxon>
        <taxon>Neisseriales</taxon>
        <taxon>Neisseriaceae</taxon>
        <taxon>Aquella</taxon>
    </lineage>
</organism>
<accession>A0A2I7N8Z5</accession>
<proteinExistence type="inferred from homology"/>
<dbReference type="GO" id="GO:0003700">
    <property type="term" value="F:DNA-binding transcription factor activity"/>
    <property type="evidence" value="ECO:0007669"/>
    <property type="project" value="InterPro"/>
</dbReference>
<protein>
    <recommendedName>
        <fullName evidence="5">HTH lysR-type domain-containing protein</fullName>
    </recommendedName>
</protein>
<sequence length="295" mass="33575">MYDDLHIFIKVAEIANYSKAAILLKTSQATITRRLQSLEQELGVNLIKRNSRTFELTDKGKLVYEKMVESVKDFNTTLSDFKENKDVIRGTLKIAIPAALSYELITPLLSKFNQSYPQVQLIVSYTSNPIDLMKDDYNLAISTILPTSQNSKVKLLKKFQFKLYTTPEYIKSHGKLKKPEDLNNHNVIGLMSLDGHLRVSYPLTNVKTGKETIINHQASVYINNLLHGIQLAKTGNFIIGGWDELMKTELENGSIIPVLEDYLFGEMSCYFIRHNNTPSKLENLFTDFIFKSLGV</sequence>
<dbReference type="Gene3D" id="3.40.190.290">
    <property type="match status" value="1"/>
</dbReference>
<dbReference type="Proteomes" id="UP000236655">
    <property type="component" value="Chromosome"/>
</dbReference>
<dbReference type="KEGG" id="nba:CUN60_11695"/>
<dbReference type="Pfam" id="PF00126">
    <property type="entry name" value="HTH_1"/>
    <property type="match status" value="1"/>
</dbReference>
<dbReference type="GO" id="GO:0006351">
    <property type="term" value="P:DNA-templated transcription"/>
    <property type="evidence" value="ECO:0007669"/>
    <property type="project" value="TreeGrafter"/>
</dbReference>
<dbReference type="Gene3D" id="1.10.10.10">
    <property type="entry name" value="Winged helix-like DNA-binding domain superfamily/Winged helix DNA-binding domain"/>
    <property type="match status" value="1"/>
</dbReference>
<dbReference type="Pfam" id="PF03466">
    <property type="entry name" value="LysR_substrate"/>
    <property type="match status" value="1"/>
</dbReference>
<dbReference type="SUPFAM" id="SSF46785">
    <property type="entry name" value="Winged helix' DNA-binding domain"/>
    <property type="match status" value="1"/>
</dbReference>
<dbReference type="RefSeq" id="WP_102952215.1">
    <property type="nucleotide sequence ID" value="NZ_CP024847.1"/>
</dbReference>
<dbReference type="InterPro" id="IPR036388">
    <property type="entry name" value="WH-like_DNA-bd_sf"/>
</dbReference>
<evidence type="ECO:0000256" key="3">
    <source>
        <dbReference type="ARBA" id="ARBA00023125"/>
    </source>
</evidence>
<keyword evidence="2" id="KW-0805">Transcription regulation</keyword>
<comment type="similarity">
    <text evidence="1">Belongs to the LysR transcriptional regulatory family.</text>
</comment>
<name>A0A2I7N8Z5_9NEIS</name>
<reference evidence="7" key="1">
    <citation type="submission" date="2017-11" db="EMBL/GenBank/DDBJ databases">
        <authorList>
            <person name="Chan K.G."/>
            <person name="Lee L.S."/>
        </authorList>
    </citation>
    <scope>NUCLEOTIDE SEQUENCE [LARGE SCALE GENOMIC DNA]</scope>
    <source>
        <strain evidence="7">DSM 100970</strain>
    </source>
</reference>
<dbReference type="InterPro" id="IPR005119">
    <property type="entry name" value="LysR_subst-bd"/>
</dbReference>
<evidence type="ECO:0000313" key="7">
    <source>
        <dbReference type="Proteomes" id="UP000236655"/>
    </source>
</evidence>
<dbReference type="InterPro" id="IPR036390">
    <property type="entry name" value="WH_DNA-bd_sf"/>
</dbReference>
<dbReference type="PRINTS" id="PR00039">
    <property type="entry name" value="HTHLYSR"/>
</dbReference>
<evidence type="ECO:0000256" key="2">
    <source>
        <dbReference type="ARBA" id="ARBA00023015"/>
    </source>
</evidence>
<dbReference type="PANTHER" id="PTHR30537:SF68">
    <property type="entry name" value="TRANSCRIPTIONAL REGULATOR-RELATED"/>
    <property type="match status" value="1"/>
</dbReference>
<dbReference type="PANTHER" id="PTHR30537">
    <property type="entry name" value="HTH-TYPE TRANSCRIPTIONAL REGULATOR"/>
    <property type="match status" value="1"/>
</dbReference>
<dbReference type="PROSITE" id="PS50931">
    <property type="entry name" value="HTH_LYSR"/>
    <property type="match status" value="1"/>
</dbReference>
<dbReference type="InterPro" id="IPR058163">
    <property type="entry name" value="LysR-type_TF_proteobact-type"/>
</dbReference>
<dbReference type="OrthoDB" id="5297026at2"/>
<evidence type="ECO:0000313" key="6">
    <source>
        <dbReference type="EMBL" id="AUR52928.1"/>
    </source>
</evidence>
<dbReference type="SUPFAM" id="SSF53850">
    <property type="entry name" value="Periplasmic binding protein-like II"/>
    <property type="match status" value="1"/>
</dbReference>
<keyword evidence="7" id="KW-1185">Reference proteome</keyword>
<gene>
    <name evidence="6" type="ORF">CUN60_11695</name>
</gene>
<dbReference type="EMBL" id="CP024847">
    <property type="protein sequence ID" value="AUR52928.1"/>
    <property type="molecule type" value="Genomic_DNA"/>
</dbReference>
<dbReference type="GO" id="GO:0043565">
    <property type="term" value="F:sequence-specific DNA binding"/>
    <property type="evidence" value="ECO:0007669"/>
    <property type="project" value="TreeGrafter"/>
</dbReference>
<dbReference type="AlphaFoldDB" id="A0A2I7N8Z5"/>
<evidence type="ECO:0000256" key="4">
    <source>
        <dbReference type="ARBA" id="ARBA00023163"/>
    </source>
</evidence>
<dbReference type="InterPro" id="IPR000847">
    <property type="entry name" value="LysR_HTH_N"/>
</dbReference>
<feature type="domain" description="HTH lysR-type" evidence="5">
    <location>
        <begin position="1"/>
        <end position="57"/>
    </location>
</feature>
<evidence type="ECO:0000256" key="1">
    <source>
        <dbReference type="ARBA" id="ARBA00009437"/>
    </source>
</evidence>
<evidence type="ECO:0000259" key="5">
    <source>
        <dbReference type="PROSITE" id="PS50931"/>
    </source>
</evidence>
<keyword evidence="4" id="KW-0804">Transcription</keyword>
<keyword evidence="3" id="KW-0238">DNA-binding</keyword>